<dbReference type="InterPro" id="IPR032485">
    <property type="entry name" value="LRP1-like_beta_prop"/>
</dbReference>
<gene>
    <name evidence="3" type="ORF">J2736_001965</name>
</gene>
<reference evidence="3 4" key="1">
    <citation type="submission" date="2023-07" db="EMBL/GenBank/DDBJ databases">
        <title>Sorghum-associated microbial communities from plants grown in Nebraska, USA.</title>
        <authorList>
            <person name="Schachtman D."/>
        </authorList>
    </citation>
    <scope>NUCLEOTIDE SEQUENCE [LARGE SCALE GENOMIC DNA]</scope>
    <source>
        <strain evidence="3 4">CC258</strain>
    </source>
</reference>
<evidence type="ECO:0000313" key="3">
    <source>
        <dbReference type="EMBL" id="MDR6550778.1"/>
    </source>
</evidence>
<evidence type="ECO:0000259" key="2">
    <source>
        <dbReference type="Pfam" id="PF16472"/>
    </source>
</evidence>
<proteinExistence type="predicted"/>
<feature type="signal peptide" evidence="1">
    <location>
        <begin position="1"/>
        <end position="27"/>
    </location>
</feature>
<organism evidence="3 4">
    <name type="scientific">Paenibacillus qinlingensis</name>
    <dbReference type="NCBI Taxonomy" id="1837343"/>
    <lineage>
        <taxon>Bacteria</taxon>
        <taxon>Bacillati</taxon>
        <taxon>Bacillota</taxon>
        <taxon>Bacilli</taxon>
        <taxon>Bacillales</taxon>
        <taxon>Paenibacillaceae</taxon>
        <taxon>Paenibacillus</taxon>
    </lineage>
</organism>
<accession>A0ABU1NTK8</accession>
<evidence type="ECO:0000313" key="4">
    <source>
        <dbReference type="Proteomes" id="UP001267290"/>
    </source>
</evidence>
<comment type="caution">
    <text evidence="3">The sequence shown here is derived from an EMBL/GenBank/DDBJ whole genome shotgun (WGS) entry which is preliminary data.</text>
</comment>
<sequence length="531" mass="59804">MNKLGIGLVSIFSLCMSILMPVGSALAADVSVKVTLPDFEVNLNGNTVDNQFREYPLLVYRDITYFPMTWYDTRLLGLEANWSPDEGLNIRQNEVTSSYMPYHSNHRNAVTYAAEVPTSSVTINGKVIDNTKEKYPLLSFRDVTYFPMTWRFAHDDFGWEYKWDNSSGLSITSHNTQMQTVDLPAYADKNGVALFKGYYYFVETTGTTNHVYRAPVQQPSLKEEIYAYSFGNTDRTPWVISFQIRDNSLWFTYHMGGGFTGSDRFVKISDDGKAELMLSGYLDFHDTHDGTLIVLQGAAAYERGNLYIVPPGQDGTNRKRVGDSGVLYGSHVTYNGDVENIDNGFSTSVIGDDVYVLASHGQTDLNNIYKINLKTNKSTMIVDASVNLFRIIANKLYYVKDENYALYSSALDGTGETKLSDHPTSWFDSIDGNVFYATKKVANQFNLYQVDLNREDPLVWRTPVSEVRVLNNQLICRLDEKEDYGVIILDNLGRLQLKVANPISRMLTSDEGILVDTSSGSSIQRISLTNK</sequence>
<name>A0ABU1NTK8_9BACL</name>
<evidence type="ECO:0000256" key="1">
    <source>
        <dbReference type="SAM" id="SignalP"/>
    </source>
</evidence>
<dbReference type="Pfam" id="PF16472">
    <property type="entry name" value="DUF5050"/>
    <property type="match status" value="1"/>
</dbReference>
<dbReference type="Proteomes" id="UP001267290">
    <property type="component" value="Unassembled WGS sequence"/>
</dbReference>
<dbReference type="SUPFAM" id="SSF69304">
    <property type="entry name" value="Tricorn protease N-terminal domain"/>
    <property type="match status" value="1"/>
</dbReference>
<protein>
    <recommendedName>
        <fullName evidence="2">Prolow-density lipoprotein receptor-related protein 1-like beta-propeller domain-containing protein</fullName>
    </recommendedName>
</protein>
<feature type="domain" description="Prolow-density lipoprotein receptor-related protein 1-like beta-propeller" evidence="2">
    <location>
        <begin position="358"/>
        <end position="452"/>
    </location>
</feature>
<feature type="chain" id="PRO_5045528314" description="Prolow-density lipoprotein receptor-related protein 1-like beta-propeller domain-containing protein" evidence="1">
    <location>
        <begin position="28"/>
        <end position="531"/>
    </location>
</feature>
<keyword evidence="1" id="KW-0732">Signal</keyword>
<keyword evidence="4" id="KW-1185">Reference proteome</keyword>
<dbReference type="EMBL" id="JAVDSB010000002">
    <property type="protein sequence ID" value="MDR6550778.1"/>
    <property type="molecule type" value="Genomic_DNA"/>
</dbReference>